<organism evidence="2 3">
    <name type="scientific">Breznakibacter xylanolyticus</name>
    <dbReference type="NCBI Taxonomy" id="990"/>
    <lineage>
        <taxon>Bacteria</taxon>
        <taxon>Pseudomonadati</taxon>
        <taxon>Bacteroidota</taxon>
        <taxon>Bacteroidia</taxon>
        <taxon>Marinilabiliales</taxon>
        <taxon>Marinilabiliaceae</taxon>
        <taxon>Breznakibacter</taxon>
    </lineage>
</organism>
<feature type="domain" description="Glycosyl hydrolase family 13 catalytic" evidence="1">
    <location>
        <begin position="55"/>
        <end position="370"/>
    </location>
</feature>
<dbReference type="SMART" id="SM00642">
    <property type="entry name" value="Aamy"/>
    <property type="match status" value="1"/>
</dbReference>
<proteinExistence type="predicted"/>
<dbReference type="SUPFAM" id="SSF51011">
    <property type="entry name" value="Glycosyl hydrolase domain"/>
    <property type="match status" value="1"/>
</dbReference>
<dbReference type="InterPro" id="IPR013780">
    <property type="entry name" value="Glyco_hydro_b"/>
</dbReference>
<keyword evidence="2" id="KW-0326">Glycosidase</keyword>
<dbReference type="CDD" id="cd11313">
    <property type="entry name" value="AmyAc_arch_bac_AmyA"/>
    <property type="match status" value="1"/>
</dbReference>
<dbReference type="InterPro" id="IPR006047">
    <property type="entry name" value="GH13_cat_dom"/>
</dbReference>
<dbReference type="Gene3D" id="2.60.40.1180">
    <property type="entry name" value="Golgi alpha-mannosidase II"/>
    <property type="match status" value="1"/>
</dbReference>
<keyword evidence="2" id="KW-0378">Hydrolase</keyword>
<dbReference type="InterPro" id="IPR032091">
    <property type="entry name" value="Malt_amylase-like_C"/>
</dbReference>
<dbReference type="Gene3D" id="3.20.20.80">
    <property type="entry name" value="Glycosidases"/>
    <property type="match status" value="1"/>
</dbReference>
<protein>
    <submittedName>
        <fullName evidence="2">Glycosidase</fullName>
    </submittedName>
</protein>
<evidence type="ECO:0000313" key="2">
    <source>
        <dbReference type="EMBL" id="PZX20730.1"/>
    </source>
</evidence>
<dbReference type="Pfam" id="PF16657">
    <property type="entry name" value="Malt_amylase_C"/>
    <property type="match status" value="1"/>
</dbReference>
<dbReference type="InterPro" id="IPR017853">
    <property type="entry name" value="GH"/>
</dbReference>
<keyword evidence="3" id="KW-1185">Reference proteome</keyword>
<dbReference type="SUPFAM" id="SSF51445">
    <property type="entry name" value="(Trans)glycosidases"/>
    <property type="match status" value="1"/>
</dbReference>
<dbReference type="GO" id="GO:0005975">
    <property type="term" value="P:carbohydrate metabolic process"/>
    <property type="evidence" value="ECO:0007669"/>
    <property type="project" value="InterPro"/>
</dbReference>
<evidence type="ECO:0000259" key="1">
    <source>
        <dbReference type="SMART" id="SM00642"/>
    </source>
</evidence>
<dbReference type="Proteomes" id="UP000249239">
    <property type="component" value="Unassembled WGS sequence"/>
</dbReference>
<dbReference type="AlphaFoldDB" id="A0A2W7NLH0"/>
<dbReference type="OrthoDB" id="9806009at2"/>
<sequence>MNTRQLITISLLVATFLGACRHKTPDTPLIPKVATPDWARNSVIYEVNLRQYTPQGTLAAFEPHLPRLRNMGVDILWLMPVHPIGIENRKEGLGSYYSVKDYKGVNPELGTLDDLKRVVNRAHDLGMKVILDWVANHTAWDNPWVVEHPQWYLKNSQGNIEAYVFDNGTTIDHWTDVVGLDYTQPAVHRAMTDAMLFWVKEANVDGFRCDVAGLVPASFWNHARRELQAVKPIFMLAENEDQRFLLDSAFNANYAWSLKDLFNGLTNGKSTATAFERWLLKTDSLHATGSMPMLFTTNHDENSWHGSEYERLGDAVKAATLLTFTAPGLPLIYSGQEAGLSKRLRFFEKDTIHWDNLAMADFFKQLTRLKKENPALANAAFGGKTTLVATSHPEAILAFTRQKGTNTVVSIINLSDKAVQFKLQHPLKGEFEEYFSGQTCRLGNDAITLPAWGYHVYRR</sequence>
<dbReference type="PANTHER" id="PTHR47786">
    <property type="entry name" value="ALPHA-1,4-GLUCAN:MALTOSE-1-PHOSPHATE MALTOSYLTRANSFERASE"/>
    <property type="match status" value="1"/>
</dbReference>
<dbReference type="RefSeq" id="WP_111443884.1">
    <property type="nucleotide sequence ID" value="NZ_QKZK01000001.1"/>
</dbReference>
<name>A0A2W7NLH0_9BACT</name>
<comment type="caution">
    <text evidence="2">The sequence shown here is derived from an EMBL/GenBank/DDBJ whole genome shotgun (WGS) entry which is preliminary data.</text>
</comment>
<dbReference type="GO" id="GO:0016798">
    <property type="term" value="F:hydrolase activity, acting on glycosyl bonds"/>
    <property type="evidence" value="ECO:0007669"/>
    <property type="project" value="UniProtKB-KW"/>
</dbReference>
<gene>
    <name evidence="2" type="ORF">LX69_00155</name>
</gene>
<dbReference type="EMBL" id="QKZK01000001">
    <property type="protein sequence ID" value="PZX20730.1"/>
    <property type="molecule type" value="Genomic_DNA"/>
</dbReference>
<dbReference type="PROSITE" id="PS51257">
    <property type="entry name" value="PROKAR_LIPOPROTEIN"/>
    <property type="match status" value="1"/>
</dbReference>
<dbReference type="Pfam" id="PF00128">
    <property type="entry name" value="Alpha-amylase"/>
    <property type="match status" value="1"/>
</dbReference>
<evidence type="ECO:0000313" key="3">
    <source>
        <dbReference type="Proteomes" id="UP000249239"/>
    </source>
</evidence>
<reference evidence="2 3" key="1">
    <citation type="submission" date="2018-06" db="EMBL/GenBank/DDBJ databases">
        <title>Genomic Encyclopedia of Archaeal and Bacterial Type Strains, Phase II (KMG-II): from individual species to whole genera.</title>
        <authorList>
            <person name="Goeker M."/>
        </authorList>
    </citation>
    <scope>NUCLEOTIDE SEQUENCE [LARGE SCALE GENOMIC DNA]</scope>
    <source>
        <strain evidence="2 3">DSM 6779</strain>
    </source>
</reference>
<accession>A0A2W7NLH0</accession>
<dbReference type="PANTHER" id="PTHR47786:SF2">
    <property type="entry name" value="GLYCOSYL HYDROLASE FAMILY 13 CATALYTIC DOMAIN-CONTAINING PROTEIN"/>
    <property type="match status" value="1"/>
</dbReference>